<dbReference type="Proteomes" id="UP000669060">
    <property type="component" value="Unassembled WGS sequence"/>
</dbReference>
<evidence type="ECO:0000256" key="1">
    <source>
        <dbReference type="SAM" id="MobiDB-lite"/>
    </source>
</evidence>
<comment type="caution">
    <text evidence="2">The sequence shown here is derived from an EMBL/GenBank/DDBJ whole genome shotgun (WGS) entry which is preliminary data.</text>
</comment>
<reference evidence="2 3" key="1">
    <citation type="submission" date="2020-12" db="EMBL/GenBank/DDBJ databases">
        <title>Pseudomonas schmalbachii sp. nov. isolated from millipede gut.</title>
        <authorList>
            <person name="Shelomi M."/>
        </authorList>
    </citation>
    <scope>NUCLEOTIDE SEQUENCE [LARGE SCALE GENOMIC DNA]</scope>
    <source>
        <strain evidence="2 3">Milli4</strain>
    </source>
</reference>
<evidence type="ECO:0000313" key="2">
    <source>
        <dbReference type="EMBL" id="MBO3274170.1"/>
    </source>
</evidence>
<feature type="compositionally biased region" description="Basic and acidic residues" evidence="1">
    <location>
        <begin position="56"/>
        <end position="65"/>
    </location>
</feature>
<keyword evidence="3" id="KW-1185">Reference proteome</keyword>
<evidence type="ECO:0000313" key="3">
    <source>
        <dbReference type="Proteomes" id="UP000669060"/>
    </source>
</evidence>
<organism evidence="2 3">
    <name type="scientific">Pseudomonas schmalbachii</name>
    <dbReference type="NCBI Taxonomy" id="2816993"/>
    <lineage>
        <taxon>Bacteria</taxon>
        <taxon>Pseudomonadati</taxon>
        <taxon>Pseudomonadota</taxon>
        <taxon>Gammaproteobacteria</taxon>
        <taxon>Pseudomonadales</taxon>
        <taxon>Pseudomonadaceae</taxon>
        <taxon>Pseudomonas</taxon>
    </lineage>
</organism>
<name>A0ABS3TNA9_9PSED</name>
<dbReference type="RefSeq" id="WP_208311966.1">
    <property type="nucleotide sequence ID" value="NZ_JAELYA010000001.1"/>
</dbReference>
<gene>
    <name evidence="2" type="ORF">JFY56_02920</name>
</gene>
<accession>A0ABS3TNA9</accession>
<dbReference type="EMBL" id="JAELYA010000001">
    <property type="protein sequence ID" value="MBO3274170.1"/>
    <property type="molecule type" value="Genomic_DNA"/>
</dbReference>
<proteinExistence type="predicted"/>
<protein>
    <submittedName>
        <fullName evidence="2">Uncharacterized protein</fullName>
    </submittedName>
</protein>
<feature type="region of interest" description="Disordered" evidence="1">
    <location>
        <begin position="45"/>
        <end position="65"/>
    </location>
</feature>
<sequence length="65" mass="7645">MTDLHESADEFRQQHQERYLHKPTGQRWAAVAFIGSVVQLEDVGGRRRNATSQELQNRDVWERIP</sequence>